<organism evidence="4 5">
    <name type="scientific">Candidatus Onthocola gallistercoris</name>
    <dbReference type="NCBI Taxonomy" id="2840876"/>
    <lineage>
        <taxon>Bacteria</taxon>
        <taxon>Bacillati</taxon>
        <taxon>Bacillota</taxon>
        <taxon>Bacilli</taxon>
        <taxon>Candidatus Onthocola</taxon>
    </lineage>
</organism>
<comment type="caution">
    <text evidence="4">The sequence shown here is derived from an EMBL/GenBank/DDBJ whole genome shotgun (WGS) entry which is preliminary data.</text>
</comment>
<protein>
    <submittedName>
        <fullName evidence="4">TetR/AcrR family transcriptional regulator</fullName>
    </submittedName>
</protein>
<name>A0A9D1KYD0_9FIRM</name>
<dbReference type="GO" id="GO:0003677">
    <property type="term" value="F:DNA binding"/>
    <property type="evidence" value="ECO:0007669"/>
    <property type="project" value="UniProtKB-UniRule"/>
</dbReference>
<dbReference type="Proteomes" id="UP000824164">
    <property type="component" value="Unassembled WGS sequence"/>
</dbReference>
<accession>A0A9D1KYD0</accession>
<dbReference type="PANTHER" id="PTHR43479:SF11">
    <property type="entry name" value="ACREF_ENVCD OPERON REPRESSOR-RELATED"/>
    <property type="match status" value="1"/>
</dbReference>
<dbReference type="InterPro" id="IPR050624">
    <property type="entry name" value="HTH-type_Tx_Regulator"/>
</dbReference>
<dbReference type="InterPro" id="IPR036271">
    <property type="entry name" value="Tet_transcr_reg_TetR-rel_C_sf"/>
</dbReference>
<dbReference type="InterPro" id="IPR001647">
    <property type="entry name" value="HTH_TetR"/>
</dbReference>
<dbReference type="InterPro" id="IPR009057">
    <property type="entry name" value="Homeodomain-like_sf"/>
</dbReference>
<gene>
    <name evidence="4" type="ORF">IAB63_10400</name>
</gene>
<evidence type="ECO:0000313" key="5">
    <source>
        <dbReference type="Proteomes" id="UP000824164"/>
    </source>
</evidence>
<dbReference type="PANTHER" id="PTHR43479">
    <property type="entry name" value="ACREF/ENVCD OPERON REPRESSOR-RELATED"/>
    <property type="match status" value="1"/>
</dbReference>
<evidence type="ECO:0000259" key="3">
    <source>
        <dbReference type="PROSITE" id="PS50977"/>
    </source>
</evidence>
<dbReference type="EMBL" id="DVLT01000067">
    <property type="protein sequence ID" value="HIU03649.1"/>
    <property type="molecule type" value="Genomic_DNA"/>
</dbReference>
<dbReference type="PROSITE" id="PS50977">
    <property type="entry name" value="HTH_TETR_2"/>
    <property type="match status" value="1"/>
</dbReference>
<proteinExistence type="predicted"/>
<dbReference type="Gene3D" id="1.10.357.10">
    <property type="entry name" value="Tetracycline Repressor, domain 2"/>
    <property type="match status" value="1"/>
</dbReference>
<reference evidence="4" key="2">
    <citation type="journal article" date="2021" name="PeerJ">
        <title>Extensive microbial diversity within the chicken gut microbiome revealed by metagenomics and culture.</title>
        <authorList>
            <person name="Gilroy R."/>
            <person name="Ravi A."/>
            <person name="Getino M."/>
            <person name="Pursley I."/>
            <person name="Horton D.L."/>
            <person name="Alikhan N.F."/>
            <person name="Baker D."/>
            <person name="Gharbi K."/>
            <person name="Hall N."/>
            <person name="Watson M."/>
            <person name="Adriaenssens E.M."/>
            <person name="Foster-Nyarko E."/>
            <person name="Jarju S."/>
            <person name="Secka A."/>
            <person name="Antonio M."/>
            <person name="Oren A."/>
            <person name="Chaudhuri R.R."/>
            <person name="La Ragione R."/>
            <person name="Hildebrand F."/>
            <person name="Pallen M.J."/>
        </authorList>
    </citation>
    <scope>NUCLEOTIDE SEQUENCE</scope>
    <source>
        <strain evidence="4">CHK187-14744</strain>
    </source>
</reference>
<evidence type="ECO:0000256" key="2">
    <source>
        <dbReference type="PROSITE-ProRule" id="PRU00335"/>
    </source>
</evidence>
<feature type="DNA-binding region" description="H-T-H motif" evidence="2">
    <location>
        <begin position="35"/>
        <end position="54"/>
    </location>
</feature>
<sequence length="190" mass="22380">MKQMGLAEKKKEMNMQRVMHDALHYFEKNGYYNTSIDKLCKGAMISRSSFFNYFGCKEKIIELIVADGLKDYKEFVYKEMEDPKDPVESLRSCIDFHIRATVKYKNVTSVAYQMAMDNENFKMLNREYIDVTEYAIGRVKELGSYTDKYPARWIATLILGKCVHAFMSMKVEECREEILDTVDRLLEMMK</sequence>
<evidence type="ECO:0000256" key="1">
    <source>
        <dbReference type="ARBA" id="ARBA00023125"/>
    </source>
</evidence>
<keyword evidence="1 2" id="KW-0238">DNA-binding</keyword>
<dbReference type="AlphaFoldDB" id="A0A9D1KYD0"/>
<dbReference type="SUPFAM" id="SSF48498">
    <property type="entry name" value="Tetracyclin repressor-like, C-terminal domain"/>
    <property type="match status" value="1"/>
</dbReference>
<dbReference type="SUPFAM" id="SSF46689">
    <property type="entry name" value="Homeodomain-like"/>
    <property type="match status" value="1"/>
</dbReference>
<reference evidence="4" key="1">
    <citation type="submission" date="2020-10" db="EMBL/GenBank/DDBJ databases">
        <authorList>
            <person name="Gilroy R."/>
        </authorList>
    </citation>
    <scope>NUCLEOTIDE SEQUENCE</scope>
    <source>
        <strain evidence="4">CHK187-14744</strain>
    </source>
</reference>
<evidence type="ECO:0000313" key="4">
    <source>
        <dbReference type="EMBL" id="HIU03649.1"/>
    </source>
</evidence>
<dbReference type="Pfam" id="PF00440">
    <property type="entry name" value="TetR_N"/>
    <property type="match status" value="1"/>
</dbReference>
<feature type="domain" description="HTH tetR-type" evidence="3">
    <location>
        <begin position="12"/>
        <end position="72"/>
    </location>
</feature>